<dbReference type="AlphaFoldDB" id="A0A147BWB6"/>
<feature type="non-terminal residue" evidence="2">
    <location>
        <position position="80"/>
    </location>
</feature>
<organism evidence="2">
    <name type="scientific">Ixodes ricinus</name>
    <name type="common">Common tick</name>
    <name type="synonym">Acarus ricinus</name>
    <dbReference type="NCBI Taxonomy" id="34613"/>
    <lineage>
        <taxon>Eukaryota</taxon>
        <taxon>Metazoa</taxon>
        <taxon>Ecdysozoa</taxon>
        <taxon>Arthropoda</taxon>
        <taxon>Chelicerata</taxon>
        <taxon>Arachnida</taxon>
        <taxon>Acari</taxon>
        <taxon>Parasitiformes</taxon>
        <taxon>Ixodida</taxon>
        <taxon>Ixodoidea</taxon>
        <taxon>Ixodidae</taxon>
        <taxon>Ixodinae</taxon>
        <taxon>Ixodes</taxon>
    </lineage>
</organism>
<sequence>MITPQNTLFILLVLWVLTTMIAACAPSNANRPAVCDIPPKKPRNVLSSGYRVFYFDIGEKKCQCFWSSQGSPTLGGNAFP</sequence>
<accession>A0A147BWB6</accession>
<proteinExistence type="predicted"/>
<feature type="signal peptide" evidence="1">
    <location>
        <begin position="1"/>
        <end position="23"/>
    </location>
</feature>
<name>A0A147BWB6_IXORI</name>
<evidence type="ECO:0000313" key="2">
    <source>
        <dbReference type="EMBL" id="JAR95006.1"/>
    </source>
</evidence>
<keyword evidence="1" id="KW-0732">Signal</keyword>
<feature type="chain" id="PRO_5007543084" evidence="1">
    <location>
        <begin position="24"/>
        <end position="80"/>
    </location>
</feature>
<dbReference type="EMBL" id="GEGO01000398">
    <property type="protein sequence ID" value="JAR95006.1"/>
    <property type="molecule type" value="Transcribed_RNA"/>
</dbReference>
<reference evidence="2" key="1">
    <citation type="journal article" date="2018" name="PLoS Negl. Trop. Dis.">
        <title>Sialome diversity of ticks revealed by RNAseq of single tick salivary glands.</title>
        <authorList>
            <person name="Perner J."/>
            <person name="Kropackova S."/>
            <person name="Kopacek P."/>
            <person name="Ribeiro J.M."/>
        </authorList>
    </citation>
    <scope>NUCLEOTIDE SEQUENCE</scope>
    <source>
        <strain evidence="2">Siblings of single egg batch collected in Ceske Budejovice</strain>
        <tissue evidence="2">Salivary glands</tissue>
    </source>
</reference>
<evidence type="ECO:0000256" key="1">
    <source>
        <dbReference type="SAM" id="SignalP"/>
    </source>
</evidence>
<protein>
    <submittedName>
        <fullName evidence="2">Putative secreted protein</fullName>
    </submittedName>
</protein>